<keyword evidence="4" id="KW-1185">Reference proteome</keyword>
<evidence type="ECO:0000256" key="2">
    <source>
        <dbReference type="ARBA" id="ARBA00023002"/>
    </source>
</evidence>
<evidence type="ECO:0000256" key="1">
    <source>
        <dbReference type="ARBA" id="ARBA00006484"/>
    </source>
</evidence>
<dbReference type="SUPFAM" id="SSF51735">
    <property type="entry name" value="NAD(P)-binding Rossmann-fold domains"/>
    <property type="match status" value="1"/>
</dbReference>
<dbReference type="PRINTS" id="PR00080">
    <property type="entry name" value="SDRFAMILY"/>
</dbReference>
<dbReference type="InterPro" id="IPR002347">
    <property type="entry name" value="SDR_fam"/>
</dbReference>
<accession>A0AAU0UU73</accession>
<dbReference type="EMBL" id="CP121694">
    <property type="protein sequence ID" value="WRO22828.1"/>
    <property type="molecule type" value="Genomic_DNA"/>
</dbReference>
<dbReference type="Pfam" id="PF13561">
    <property type="entry name" value="adh_short_C2"/>
    <property type="match status" value="1"/>
</dbReference>
<evidence type="ECO:0000313" key="4">
    <source>
        <dbReference type="Proteomes" id="UP001329915"/>
    </source>
</evidence>
<dbReference type="InterPro" id="IPR036291">
    <property type="entry name" value="NAD(P)-bd_dom_sf"/>
</dbReference>
<proteinExistence type="inferred from homology"/>
<dbReference type="AlphaFoldDB" id="A0AAU0UU73"/>
<dbReference type="GO" id="GO:0016616">
    <property type="term" value="F:oxidoreductase activity, acting on the CH-OH group of donors, NAD or NADP as acceptor"/>
    <property type="evidence" value="ECO:0007669"/>
    <property type="project" value="TreeGrafter"/>
</dbReference>
<reference evidence="3 4" key="1">
    <citation type="submission" date="2023-04" db="EMBL/GenBank/DDBJ databases">
        <authorList>
            <person name="Hsu D."/>
        </authorList>
    </citation>
    <scope>NUCLEOTIDE SEQUENCE [LARGE SCALE GENOMIC DNA]</scope>
    <source>
        <strain evidence="3 4">MK1</strain>
    </source>
</reference>
<dbReference type="NCBIfam" id="NF005559">
    <property type="entry name" value="PRK07231.1"/>
    <property type="match status" value="1"/>
</dbReference>
<gene>
    <name evidence="3" type="ORF">MFMK1_002669</name>
</gene>
<sequence>MLTKKVALVTGAARGLGKAIAEALSDAGAAVCLNDIDSNLLESTAAGLKKKGRKVMVSAVDVADQEKVENMVSETINRFGRLDILVNNAGISPKRDGQKIPFIDMPKDEWARVLDVNLNGMFNCSQAAARAMQHQGGGHIVNISSVSGRLYTALTACHYITTKAAIIGFTRALAGELAEHDIKVNAIAPGRINTEMVKMVSFEVNQKFRNQIPLGTFGEPHHIAQAVTFLVSPAAEYMTGITLDINGGMFMN</sequence>
<dbReference type="PANTHER" id="PTHR42760">
    <property type="entry name" value="SHORT-CHAIN DEHYDROGENASES/REDUCTASES FAMILY MEMBER"/>
    <property type="match status" value="1"/>
</dbReference>
<dbReference type="KEGG" id="dbc:MFMK1_002669"/>
<dbReference type="NCBIfam" id="NF009466">
    <property type="entry name" value="PRK12826.1-2"/>
    <property type="match status" value="1"/>
</dbReference>
<comment type="similarity">
    <text evidence="1">Belongs to the short-chain dehydrogenases/reductases (SDR) family.</text>
</comment>
<dbReference type="PRINTS" id="PR00081">
    <property type="entry name" value="GDHRDH"/>
</dbReference>
<protein>
    <submittedName>
        <fullName evidence="3">3-oxoacyl-ACP reductase FabG</fullName>
    </submittedName>
</protein>
<evidence type="ECO:0000313" key="3">
    <source>
        <dbReference type="EMBL" id="WRO22828.1"/>
    </source>
</evidence>
<dbReference type="FunFam" id="3.40.50.720:FF:000173">
    <property type="entry name" value="3-oxoacyl-[acyl-carrier protein] reductase"/>
    <property type="match status" value="1"/>
</dbReference>
<keyword evidence="2" id="KW-0560">Oxidoreductase</keyword>
<dbReference type="Proteomes" id="UP001329915">
    <property type="component" value="Chromosome"/>
</dbReference>
<dbReference type="Gene3D" id="3.40.50.720">
    <property type="entry name" value="NAD(P)-binding Rossmann-like Domain"/>
    <property type="match status" value="1"/>
</dbReference>
<organism evidence="3 4">
    <name type="scientific">Metallumcola ferriviriculae</name>
    <dbReference type="NCBI Taxonomy" id="3039180"/>
    <lineage>
        <taxon>Bacteria</taxon>
        <taxon>Bacillati</taxon>
        <taxon>Bacillota</taxon>
        <taxon>Clostridia</taxon>
        <taxon>Neomoorellales</taxon>
        <taxon>Desulfitibacteraceae</taxon>
        <taxon>Metallumcola</taxon>
    </lineage>
</organism>
<dbReference type="RefSeq" id="WP_366922224.1">
    <property type="nucleotide sequence ID" value="NZ_CP121694.1"/>
</dbReference>
<name>A0AAU0UU73_9FIRM</name>